<evidence type="ECO:0000313" key="10">
    <source>
        <dbReference type="EMBL" id="MVM31642.1"/>
    </source>
</evidence>
<evidence type="ECO:0000256" key="1">
    <source>
        <dbReference type="ARBA" id="ARBA00000085"/>
    </source>
</evidence>
<accession>A0A7K1SCV7</accession>
<evidence type="ECO:0000256" key="8">
    <source>
        <dbReference type="SAM" id="Phobius"/>
    </source>
</evidence>
<sequence length="692" mass="78675">MNFRLTLLLVITLLLPRESVNGQPPTISQLRSQLAKNPHDTVRVRLYSELAKLYNESTAPDSTRIMGLKGIDLAQRYHMVVYESRLYWAISYYYKRTTQYSKAEDALLRALQLLDKSGPALTSFRGKILLRLAAIYCDQGKFQKSIEASLSSLRMAEQVKDSVQMCHNYQLLALSYRDWDPRNLPVALSYIQKNIQLAKQIGRRHPEQPNLLLFAEQNLAEFYEARGQYAKAYPYLKKFFDYVVARNDLIQISEATLHVAYNLVYQKRSQEALNFLDQAMRRKLLPQSEILNNYEIYALAHQQLGHGAIALQYAHASYTHVLKKNVYKQILSALNTLIAIEESQGMYHESLVHSRQLLAINDSVFTRRKSEAIADVEAKYQLTQKEQAITLLQKDAALRKVILDKNREELEARQQQELFLTLFALSLVGVVAGMVIVFRRERASARLLAAQKAEIEDKAEQLQQVNKLKNSLFSIIGHDLRGPVISLKNELNLTNTLPQSEVTFSQWRYRMTAVADSLYTALDNLLHWSRLQESNMTGIVRPVNVLDVGNDILELYVSLAHQKQIRLELKGQSTFATADENFVQIVIRNVLHNAIKFTPIGGIIHITIEQTDHYAQVQIVDHGIGMADVDRWNHPAKSIQVSLGTNGEKGTGLGLLLCHELMARNDGQLSIKSEPGKGTTVTLNWPIAQVKI</sequence>
<comment type="catalytic activity">
    <reaction evidence="1">
        <text>ATP + protein L-histidine = ADP + protein N-phospho-L-histidine.</text>
        <dbReference type="EC" id="2.7.13.3"/>
    </reaction>
</comment>
<dbReference type="GO" id="GO:0007234">
    <property type="term" value="P:osmosensory signaling via phosphorelay pathway"/>
    <property type="evidence" value="ECO:0007669"/>
    <property type="project" value="TreeGrafter"/>
</dbReference>
<evidence type="ECO:0000256" key="6">
    <source>
        <dbReference type="ARBA" id="ARBA00022840"/>
    </source>
</evidence>
<dbReference type="Gene3D" id="1.10.287.130">
    <property type="match status" value="1"/>
</dbReference>
<name>A0A7K1SCV7_9BACT</name>
<dbReference type="Gene3D" id="3.30.565.10">
    <property type="entry name" value="Histidine kinase-like ATPase, C-terminal domain"/>
    <property type="match status" value="1"/>
</dbReference>
<dbReference type="RefSeq" id="WP_157586258.1">
    <property type="nucleotide sequence ID" value="NZ_WPIN01000005.1"/>
</dbReference>
<dbReference type="InterPro" id="IPR005467">
    <property type="entry name" value="His_kinase_dom"/>
</dbReference>
<dbReference type="PANTHER" id="PTHR42878">
    <property type="entry name" value="TWO-COMPONENT HISTIDINE KINASE"/>
    <property type="match status" value="1"/>
</dbReference>
<dbReference type="InterPro" id="IPR011990">
    <property type="entry name" value="TPR-like_helical_dom_sf"/>
</dbReference>
<keyword evidence="4" id="KW-0547">Nucleotide-binding</keyword>
<keyword evidence="8" id="KW-1133">Transmembrane helix</keyword>
<keyword evidence="8" id="KW-0812">Transmembrane</keyword>
<dbReference type="SMART" id="SM00387">
    <property type="entry name" value="HATPase_c"/>
    <property type="match status" value="1"/>
</dbReference>
<proteinExistence type="predicted"/>
<evidence type="ECO:0000256" key="5">
    <source>
        <dbReference type="ARBA" id="ARBA00022777"/>
    </source>
</evidence>
<dbReference type="InterPro" id="IPR003594">
    <property type="entry name" value="HATPase_dom"/>
</dbReference>
<evidence type="ECO:0000256" key="2">
    <source>
        <dbReference type="ARBA" id="ARBA00012438"/>
    </source>
</evidence>
<dbReference type="SUPFAM" id="SSF47384">
    <property type="entry name" value="Homodimeric domain of signal transducing histidine kinase"/>
    <property type="match status" value="1"/>
</dbReference>
<keyword evidence="8" id="KW-0472">Membrane</keyword>
<dbReference type="GO" id="GO:0030295">
    <property type="term" value="F:protein kinase activator activity"/>
    <property type="evidence" value="ECO:0007669"/>
    <property type="project" value="TreeGrafter"/>
</dbReference>
<evidence type="ECO:0000256" key="3">
    <source>
        <dbReference type="ARBA" id="ARBA00022679"/>
    </source>
</evidence>
<dbReference type="GO" id="GO:0000156">
    <property type="term" value="F:phosphorelay response regulator activity"/>
    <property type="evidence" value="ECO:0007669"/>
    <property type="project" value="TreeGrafter"/>
</dbReference>
<dbReference type="InterPro" id="IPR004358">
    <property type="entry name" value="Sig_transdc_His_kin-like_C"/>
</dbReference>
<evidence type="ECO:0000313" key="11">
    <source>
        <dbReference type="Proteomes" id="UP000436006"/>
    </source>
</evidence>
<keyword evidence="7" id="KW-0902">Two-component regulatory system</keyword>
<evidence type="ECO:0000256" key="4">
    <source>
        <dbReference type="ARBA" id="ARBA00022741"/>
    </source>
</evidence>
<dbReference type="EC" id="2.7.13.3" evidence="2"/>
<dbReference type="GO" id="GO:0005524">
    <property type="term" value="F:ATP binding"/>
    <property type="evidence" value="ECO:0007669"/>
    <property type="project" value="UniProtKB-KW"/>
</dbReference>
<protein>
    <recommendedName>
        <fullName evidence="2">histidine kinase</fullName>
        <ecNumber evidence="2">2.7.13.3</ecNumber>
    </recommendedName>
</protein>
<dbReference type="PANTHER" id="PTHR42878:SF7">
    <property type="entry name" value="SENSOR HISTIDINE KINASE GLRK"/>
    <property type="match status" value="1"/>
</dbReference>
<keyword evidence="3" id="KW-0808">Transferase</keyword>
<keyword evidence="11" id="KW-1185">Reference proteome</keyword>
<dbReference type="SUPFAM" id="SSF55874">
    <property type="entry name" value="ATPase domain of HSP90 chaperone/DNA topoisomerase II/histidine kinase"/>
    <property type="match status" value="1"/>
</dbReference>
<dbReference type="GO" id="GO:0000155">
    <property type="term" value="F:phosphorelay sensor kinase activity"/>
    <property type="evidence" value="ECO:0007669"/>
    <property type="project" value="InterPro"/>
</dbReference>
<feature type="domain" description="Histidine kinase" evidence="9">
    <location>
        <begin position="475"/>
        <end position="689"/>
    </location>
</feature>
<dbReference type="SUPFAM" id="SSF48452">
    <property type="entry name" value="TPR-like"/>
    <property type="match status" value="1"/>
</dbReference>
<dbReference type="AlphaFoldDB" id="A0A7K1SCV7"/>
<dbReference type="Gene3D" id="1.25.40.10">
    <property type="entry name" value="Tetratricopeptide repeat domain"/>
    <property type="match status" value="1"/>
</dbReference>
<dbReference type="Proteomes" id="UP000436006">
    <property type="component" value="Unassembled WGS sequence"/>
</dbReference>
<dbReference type="PRINTS" id="PR00344">
    <property type="entry name" value="BCTRLSENSOR"/>
</dbReference>
<evidence type="ECO:0000259" key="9">
    <source>
        <dbReference type="PROSITE" id="PS50109"/>
    </source>
</evidence>
<organism evidence="10 11">
    <name type="scientific">Spirosoma arboris</name>
    <dbReference type="NCBI Taxonomy" id="2682092"/>
    <lineage>
        <taxon>Bacteria</taxon>
        <taxon>Pseudomonadati</taxon>
        <taxon>Bacteroidota</taxon>
        <taxon>Cytophagia</taxon>
        <taxon>Cytophagales</taxon>
        <taxon>Cytophagaceae</taxon>
        <taxon>Spirosoma</taxon>
    </lineage>
</organism>
<dbReference type="InterPro" id="IPR050351">
    <property type="entry name" value="BphY/WalK/GraS-like"/>
</dbReference>
<dbReference type="InterPro" id="IPR036890">
    <property type="entry name" value="HATPase_C_sf"/>
</dbReference>
<dbReference type="Pfam" id="PF02518">
    <property type="entry name" value="HATPase_c"/>
    <property type="match status" value="1"/>
</dbReference>
<keyword evidence="6" id="KW-0067">ATP-binding</keyword>
<reference evidence="10 11" key="1">
    <citation type="submission" date="2019-12" db="EMBL/GenBank/DDBJ databases">
        <title>Spirosoma sp. HMF4905 genome sequencing and assembly.</title>
        <authorList>
            <person name="Kang H."/>
            <person name="Cha I."/>
            <person name="Kim H."/>
            <person name="Joh K."/>
        </authorList>
    </citation>
    <scope>NUCLEOTIDE SEQUENCE [LARGE SCALE GENOMIC DNA]</scope>
    <source>
        <strain evidence="10 11">HMF4905</strain>
    </source>
</reference>
<keyword evidence="5" id="KW-0418">Kinase</keyword>
<gene>
    <name evidence="10" type="ORF">GO755_16465</name>
</gene>
<evidence type="ECO:0000256" key="7">
    <source>
        <dbReference type="ARBA" id="ARBA00023012"/>
    </source>
</evidence>
<dbReference type="InterPro" id="IPR036097">
    <property type="entry name" value="HisK_dim/P_sf"/>
</dbReference>
<dbReference type="EMBL" id="WPIN01000005">
    <property type="protein sequence ID" value="MVM31642.1"/>
    <property type="molecule type" value="Genomic_DNA"/>
</dbReference>
<comment type="caution">
    <text evidence="10">The sequence shown here is derived from an EMBL/GenBank/DDBJ whole genome shotgun (WGS) entry which is preliminary data.</text>
</comment>
<dbReference type="PROSITE" id="PS50109">
    <property type="entry name" value="HIS_KIN"/>
    <property type="match status" value="1"/>
</dbReference>
<feature type="transmembrane region" description="Helical" evidence="8">
    <location>
        <begin position="418"/>
        <end position="438"/>
    </location>
</feature>